<protein>
    <submittedName>
        <fullName evidence="2">Uncharacterized protein</fullName>
    </submittedName>
</protein>
<reference evidence="3 5" key="3">
    <citation type="submission" date="2019-09" db="EMBL/GenBank/DDBJ databases">
        <title>High taxonomic diversity of Micromonospora strains isolated from Medicago sativa nodules in different geographical locations.</title>
        <authorList>
            <person name="Martinez-Hidalgo P."/>
            <person name="Flores-Felix J.D."/>
            <person name="Velazquez E."/>
            <person name="Brau L."/>
            <person name="Trujillo M.E."/>
            <person name="Martinez-Molina E."/>
        </authorList>
    </citation>
    <scope>NUCLEOTIDE SEQUENCE [LARGE SCALE GENOMIC DNA]</scope>
    <source>
        <strain evidence="3 5">ALFB5</strain>
    </source>
</reference>
<feature type="region of interest" description="Disordered" evidence="1">
    <location>
        <begin position="15"/>
        <end position="50"/>
    </location>
</feature>
<dbReference type="EMBL" id="WAAR01000040">
    <property type="protein sequence ID" value="KAB1116539.1"/>
    <property type="molecule type" value="Genomic_DNA"/>
</dbReference>
<gene>
    <name evidence="2" type="ORF">DVH21_18870</name>
    <name evidence="3" type="ORF">F6X54_11340</name>
</gene>
<dbReference type="OMA" id="MNGLFSN"/>
<evidence type="ECO:0000256" key="1">
    <source>
        <dbReference type="SAM" id="MobiDB-lite"/>
    </source>
</evidence>
<dbReference type="Pfam" id="PF19939">
    <property type="entry name" value="DUF6401"/>
    <property type="match status" value="1"/>
</dbReference>
<evidence type="ECO:0000313" key="2">
    <source>
        <dbReference type="EMBL" id="AXH91814.1"/>
    </source>
</evidence>
<dbReference type="InterPro" id="IPR045647">
    <property type="entry name" value="DUF6401"/>
</dbReference>
<evidence type="ECO:0000313" key="3">
    <source>
        <dbReference type="EMBL" id="KAB1116539.1"/>
    </source>
</evidence>
<organism evidence="2 4">
    <name type="scientific">Micromonospora aurantiaca</name>
    <name type="common">nom. illeg.</name>
    <dbReference type="NCBI Taxonomy" id="47850"/>
    <lineage>
        <taxon>Bacteria</taxon>
        <taxon>Bacillati</taxon>
        <taxon>Actinomycetota</taxon>
        <taxon>Actinomycetes</taxon>
        <taxon>Micromonosporales</taxon>
        <taxon>Micromonosporaceae</taxon>
        <taxon>Micromonospora</taxon>
    </lineage>
</organism>
<sequence length="175" mass="18347">MSLRDPGRVVCVPDFCPRTGDSIPPDDETAPPDDPGIPRSAEAGPRRAALASDTMRVPNNRVATRRSAAVAARTTLTSLTATVGTAGLAAAHANPGLLAEVDQHAAGVRDSLDGDRRPLTVAALAGYVEGLRDAAAEYGWTPPAEPVDWSEPDWTLTRLLAVCLLARGLDPRHLA</sequence>
<dbReference type="EMBL" id="CP031263">
    <property type="protein sequence ID" value="AXH91814.1"/>
    <property type="molecule type" value="Genomic_DNA"/>
</dbReference>
<dbReference type="Proteomes" id="UP000253958">
    <property type="component" value="Chromosome"/>
</dbReference>
<evidence type="ECO:0000313" key="4">
    <source>
        <dbReference type="Proteomes" id="UP000253958"/>
    </source>
</evidence>
<evidence type="ECO:0000313" key="5">
    <source>
        <dbReference type="Proteomes" id="UP000471364"/>
    </source>
</evidence>
<dbReference type="Proteomes" id="UP000471364">
    <property type="component" value="Unassembled WGS sequence"/>
</dbReference>
<name>A0A3M9KZD2_9ACTN</name>
<proteinExistence type="predicted"/>
<dbReference type="AlphaFoldDB" id="A0A3M9KZD2"/>
<keyword evidence="5" id="KW-1185">Reference proteome</keyword>
<reference evidence="2 4" key="1">
    <citation type="submission" date="2018-07" db="EMBL/GenBank/DDBJ databases">
        <authorList>
            <person name="Ye Y."/>
        </authorList>
    </citation>
    <scope>NUCLEOTIDE SEQUENCE [LARGE SCALE GENOMIC DNA]</scope>
    <source>
        <strain evidence="2">110B</strain>
        <strain evidence="4">H14(2018)</strain>
    </source>
</reference>
<reference evidence="2 4" key="2">
    <citation type="submission" date="2018-08" db="EMBL/GenBank/DDBJ databases">
        <title>Streptomyces kandeliansis sp. nov., an endophytic bacterium isolated from mangrove plant.</title>
        <authorList>
            <person name="Wang R."/>
        </authorList>
    </citation>
    <scope>NUCLEOTIDE SEQUENCE [LARGE SCALE GENOMIC DNA]</scope>
    <source>
        <strain evidence="2">110B</strain>
        <strain evidence="4">H14(2018)</strain>
    </source>
</reference>
<accession>A0A3M9KZD2</accession>